<keyword evidence="5 6" id="KW-0342">GTP-binding</keyword>
<proteinExistence type="inferred from homology"/>
<evidence type="ECO:0000256" key="2">
    <source>
        <dbReference type="ARBA" id="ARBA00022741"/>
    </source>
</evidence>
<comment type="catalytic activity">
    <reaction evidence="6">
        <text>3'-dephospho-CoA + GTP = GDP + CoA + H(+)</text>
        <dbReference type="Rhea" id="RHEA:61156"/>
        <dbReference type="ChEBI" id="CHEBI:15378"/>
        <dbReference type="ChEBI" id="CHEBI:37565"/>
        <dbReference type="ChEBI" id="CHEBI:57287"/>
        <dbReference type="ChEBI" id="CHEBI:57328"/>
        <dbReference type="ChEBI" id="CHEBI:58189"/>
        <dbReference type="EC" id="2.7.1.237"/>
    </reaction>
</comment>
<dbReference type="GO" id="GO:0016301">
    <property type="term" value="F:kinase activity"/>
    <property type="evidence" value="ECO:0007669"/>
    <property type="project" value="UniProtKB-UniRule"/>
</dbReference>
<dbReference type="UniPathway" id="UPA00241"/>
<dbReference type="PIRSF" id="PIRSF006533">
    <property type="entry name" value="UCP006533"/>
    <property type="match status" value="1"/>
</dbReference>
<dbReference type="InterPro" id="IPR007164">
    <property type="entry name" value="GTP-dep_dephospho-CoA_kin"/>
</dbReference>
<evidence type="ECO:0000256" key="5">
    <source>
        <dbReference type="ARBA" id="ARBA00023134"/>
    </source>
</evidence>
<evidence type="ECO:0000256" key="4">
    <source>
        <dbReference type="ARBA" id="ARBA00022993"/>
    </source>
</evidence>
<evidence type="ECO:0000256" key="1">
    <source>
        <dbReference type="ARBA" id="ARBA00022679"/>
    </source>
</evidence>
<feature type="binding site" evidence="6">
    <location>
        <position position="109"/>
    </location>
    <ligand>
        <name>GTP</name>
        <dbReference type="ChEBI" id="CHEBI:37565"/>
    </ligand>
</feature>
<name>A0A832ZJ99_9EURY</name>
<evidence type="ECO:0000256" key="3">
    <source>
        <dbReference type="ARBA" id="ARBA00022777"/>
    </source>
</evidence>
<dbReference type="Proteomes" id="UP000618343">
    <property type="component" value="Unassembled WGS sequence"/>
</dbReference>
<feature type="binding site" evidence="6">
    <location>
        <position position="36"/>
    </location>
    <ligand>
        <name>GTP</name>
        <dbReference type="ChEBI" id="CHEBI:37565"/>
    </ligand>
</feature>
<dbReference type="EC" id="2.7.1.237" evidence="6"/>
<dbReference type="PANTHER" id="PTHR40732:SF1">
    <property type="entry name" value="GTP-DEPENDENT DEPHOSPHO-COA KINASE"/>
    <property type="match status" value="1"/>
</dbReference>
<gene>
    <name evidence="7" type="ORF">EYH15_05195</name>
    <name evidence="8" type="ORF">EYH21_01190</name>
</gene>
<evidence type="ECO:0000313" key="8">
    <source>
        <dbReference type="EMBL" id="HIP90903.1"/>
    </source>
</evidence>
<feature type="binding site" evidence="6">
    <location>
        <position position="132"/>
    </location>
    <ligand>
        <name>GTP</name>
        <dbReference type="ChEBI" id="CHEBI:37565"/>
    </ligand>
</feature>
<dbReference type="AlphaFoldDB" id="A0A832ZJ99"/>
<dbReference type="HAMAP" id="MF_00590">
    <property type="entry name" value="Dephospho_CoA_kinase_GTP_dep"/>
    <property type="match status" value="1"/>
</dbReference>
<sequence length="158" mass="18144">MYIITEELRKILKKPFGKVYKELPDISGKVVAIGDITTKNLLFKGIIPHLSIFDLKTRRNIPVSINHRFRKVFEVRNPPGCISDQAMEMIKYLSKVEEGNTALKVDGEEDLLALPVIKYFPYGTYVLYGQPDIGVVVLKIDEDLKKKVERIFSMMIKK</sequence>
<comment type="caution">
    <text evidence="6">Lacks conserved residue(s) required for the propagation of feature annotation.</text>
</comment>
<keyword evidence="1 6" id="KW-0808">Transferase</keyword>
<comment type="pathway">
    <text evidence="6">Cofactor biosynthesis; coenzyme A biosynthesis.</text>
</comment>
<reference evidence="8" key="1">
    <citation type="journal article" date="2020" name="ISME J.">
        <title>Gammaproteobacteria mediating utilization of methyl-, sulfur- and petroleum organic compounds in deep ocean hydrothermal plumes.</title>
        <authorList>
            <person name="Zhou Z."/>
            <person name="Liu Y."/>
            <person name="Pan J."/>
            <person name="Cron B.R."/>
            <person name="Toner B.M."/>
            <person name="Anantharaman K."/>
            <person name="Breier J.A."/>
            <person name="Dick G.J."/>
            <person name="Li M."/>
        </authorList>
    </citation>
    <scope>NUCLEOTIDE SEQUENCE</scope>
    <source>
        <strain evidence="7">SZUA-1453</strain>
        <strain evidence="8">SZUA-1471</strain>
    </source>
</reference>
<dbReference type="Proteomes" id="UP000643554">
    <property type="component" value="Unassembled WGS sequence"/>
</dbReference>
<keyword evidence="2 6" id="KW-0547">Nucleotide-binding</keyword>
<organism evidence="8 9">
    <name type="scientific">Methanothermococcus okinawensis</name>
    <dbReference type="NCBI Taxonomy" id="155863"/>
    <lineage>
        <taxon>Archaea</taxon>
        <taxon>Methanobacteriati</taxon>
        <taxon>Methanobacteriota</taxon>
        <taxon>Methanomada group</taxon>
        <taxon>Methanococci</taxon>
        <taxon>Methanococcales</taxon>
        <taxon>Methanococcaceae</taxon>
        <taxon>Methanothermococcus</taxon>
    </lineage>
</organism>
<keyword evidence="4 6" id="KW-0173">Coenzyme A biosynthesis</keyword>
<evidence type="ECO:0000256" key="6">
    <source>
        <dbReference type="HAMAP-Rule" id="MF_00590"/>
    </source>
</evidence>
<feature type="binding site" evidence="6">
    <location>
        <position position="56"/>
    </location>
    <ligand>
        <name>GTP</name>
        <dbReference type="ChEBI" id="CHEBI:37565"/>
    </ligand>
</feature>
<dbReference type="EMBL" id="DQUI01000085">
    <property type="protein sequence ID" value="HIP84866.1"/>
    <property type="molecule type" value="Genomic_DNA"/>
</dbReference>
<comment type="similarity">
    <text evidence="6">Belongs to the GTP-dependent DPCK family.</text>
</comment>
<protein>
    <recommendedName>
        <fullName evidence="6">GTP-dependent dephospho-CoA kinase</fullName>
        <ecNumber evidence="6">2.7.1.237</ecNumber>
    </recommendedName>
    <alternativeName>
        <fullName evidence="6">Dephospho-coenzyme A kinase</fullName>
        <shortName evidence="6">DPCK</shortName>
    </alternativeName>
</protein>
<feature type="binding site" evidence="6">
    <location>
        <position position="35"/>
    </location>
    <ligand>
        <name>GTP</name>
        <dbReference type="ChEBI" id="CHEBI:37565"/>
    </ligand>
</feature>
<feature type="binding site" evidence="6">
    <location>
        <position position="54"/>
    </location>
    <ligand>
        <name>GTP</name>
        <dbReference type="ChEBI" id="CHEBI:37565"/>
    </ligand>
</feature>
<comment type="function">
    <text evidence="6">Catalyzes the GTP-dependent phosphorylation of the 3'-hydroxyl group of dephosphocoenzyme A to form coenzyme A (CoA).</text>
</comment>
<evidence type="ECO:0000313" key="7">
    <source>
        <dbReference type="EMBL" id="HIP84866.1"/>
    </source>
</evidence>
<dbReference type="GO" id="GO:0015937">
    <property type="term" value="P:coenzyme A biosynthetic process"/>
    <property type="evidence" value="ECO:0007669"/>
    <property type="project" value="UniProtKB-UniRule"/>
</dbReference>
<dbReference type="PANTHER" id="PTHR40732">
    <property type="entry name" value="UPF0218 PROTEIN TK1697"/>
    <property type="match status" value="1"/>
</dbReference>
<dbReference type="EMBL" id="DQUO01000009">
    <property type="protein sequence ID" value="HIP90903.1"/>
    <property type="molecule type" value="Genomic_DNA"/>
</dbReference>
<accession>A0A832ZJ99</accession>
<dbReference type="Pfam" id="PF04019">
    <property type="entry name" value="DUF359"/>
    <property type="match status" value="1"/>
</dbReference>
<evidence type="ECO:0000313" key="9">
    <source>
        <dbReference type="Proteomes" id="UP000618343"/>
    </source>
</evidence>
<keyword evidence="3 6" id="KW-0418">Kinase</keyword>
<comment type="caution">
    <text evidence="8">The sequence shown here is derived from an EMBL/GenBank/DDBJ whole genome shotgun (WGS) entry which is preliminary data.</text>
</comment>
<dbReference type="GO" id="GO:0005525">
    <property type="term" value="F:GTP binding"/>
    <property type="evidence" value="ECO:0007669"/>
    <property type="project" value="UniProtKB-UniRule"/>
</dbReference>